<dbReference type="AlphaFoldDB" id="A0A917H980"/>
<name>A0A917H980_9BACT</name>
<comment type="caution">
    <text evidence="4">The sequence shown here is derived from an EMBL/GenBank/DDBJ whole genome shotgun (WGS) entry which is preliminary data.</text>
</comment>
<keyword evidence="1" id="KW-0677">Repeat</keyword>
<accession>A0A917H980</accession>
<dbReference type="Proteomes" id="UP000647241">
    <property type="component" value="Unassembled WGS sequence"/>
</dbReference>
<evidence type="ECO:0000256" key="1">
    <source>
        <dbReference type="ARBA" id="ARBA00022737"/>
    </source>
</evidence>
<keyword evidence="5" id="KW-1185">Reference proteome</keyword>
<dbReference type="SUPFAM" id="SSF48452">
    <property type="entry name" value="TPR-like"/>
    <property type="match status" value="2"/>
</dbReference>
<sequence length="434" mass="48595">MIAAWGIALATTERNGANAPPKDLAKGWLQLQPWLAIKAGTEHEQMYVDAVRAMYEGYDKTSGDERWQKYLVHMQELRQKYPDDINASLFYGLGLTWTAGPGKQGIEQRKKALAIFLPIFQQYPDNPGAAHYIIHAADTAELAEIALPAARKYASIAPDSPHALHMPSHIFNRLGYWKESIETNQASARVAAEWVKTGRDGRFDELHALNNMEYAYLQLGQDRQAQQIIRQIDEIAKTDPWLPIDARIYYDLETHNWQDAAIIKPPATSQFDENFDAYWIQTIAAAHLGDPHTAEQALEQYRRSSAAWIKGHGWGDVLGLALTEAEAWTLFSKGKHDEAVAHLRNAAQYERDHPMYYADILPRPTGEMLGEMLLRMNRPKEALEAYQAALKLAPNKLDSLLGAETAAAKSGNIPLSQDYAAKIRAEGGLIASRP</sequence>
<dbReference type="PROSITE" id="PS50005">
    <property type="entry name" value="TPR"/>
    <property type="match status" value="1"/>
</dbReference>
<dbReference type="InterPro" id="IPR013105">
    <property type="entry name" value="TPR_2"/>
</dbReference>
<evidence type="ECO:0000256" key="2">
    <source>
        <dbReference type="ARBA" id="ARBA00022803"/>
    </source>
</evidence>
<reference evidence="4" key="2">
    <citation type="submission" date="2020-09" db="EMBL/GenBank/DDBJ databases">
        <authorList>
            <person name="Sun Q."/>
            <person name="Zhou Y."/>
        </authorList>
    </citation>
    <scope>NUCLEOTIDE SEQUENCE</scope>
    <source>
        <strain evidence="4">CGMCC 1.12997</strain>
    </source>
</reference>
<dbReference type="Gene3D" id="1.25.40.10">
    <property type="entry name" value="Tetratricopeptide repeat domain"/>
    <property type="match status" value="2"/>
</dbReference>
<organism evidence="4 5">
    <name type="scientific">Edaphobacter dinghuensis</name>
    <dbReference type="NCBI Taxonomy" id="1560005"/>
    <lineage>
        <taxon>Bacteria</taxon>
        <taxon>Pseudomonadati</taxon>
        <taxon>Acidobacteriota</taxon>
        <taxon>Terriglobia</taxon>
        <taxon>Terriglobales</taxon>
        <taxon>Acidobacteriaceae</taxon>
        <taxon>Edaphobacter</taxon>
    </lineage>
</organism>
<protein>
    <recommendedName>
        <fullName evidence="6">Tetratricopeptide repeat protein</fullName>
    </recommendedName>
</protein>
<feature type="repeat" description="TPR" evidence="3">
    <location>
        <begin position="363"/>
        <end position="396"/>
    </location>
</feature>
<dbReference type="Pfam" id="PF07719">
    <property type="entry name" value="TPR_2"/>
    <property type="match status" value="1"/>
</dbReference>
<dbReference type="PANTHER" id="PTHR45588:SF1">
    <property type="entry name" value="WW DOMAIN-CONTAINING PROTEIN"/>
    <property type="match status" value="1"/>
</dbReference>
<proteinExistence type="predicted"/>
<evidence type="ECO:0008006" key="6">
    <source>
        <dbReference type="Google" id="ProtNLM"/>
    </source>
</evidence>
<keyword evidence="2 3" id="KW-0802">TPR repeat</keyword>
<dbReference type="InterPro" id="IPR019734">
    <property type="entry name" value="TPR_rpt"/>
</dbReference>
<dbReference type="InterPro" id="IPR011990">
    <property type="entry name" value="TPR-like_helical_dom_sf"/>
</dbReference>
<evidence type="ECO:0000313" key="4">
    <source>
        <dbReference type="EMBL" id="GGG70823.1"/>
    </source>
</evidence>
<reference evidence="4" key="1">
    <citation type="journal article" date="2014" name="Int. J. Syst. Evol. Microbiol.">
        <title>Complete genome sequence of Corynebacterium casei LMG S-19264T (=DSM 44701T), isolated from a smear-ripened cheese.</title>
        <authorList>
            <consortium name="US DOE Joint Genome Institute (JGI-PGF)"/>
            <person name="Walter F."/>
            <person name="Albersmeier A."/>
            <person name="Kalinowski J."/>
            <person name="Ruckert C."/>
        </authorList>
    </citation>
    <scope>NUCLEOTIDE SEQUENCE</scope>
    <source>
        <strain evidence="4">CGMCC 1.12997</strain>
    </source>
</reference>
<evidence type="ECO:0000256" key="3">
    <source>
        <dbReference type="PROSITE-ProRule" id="PRU00339"/>
    </source>
</evidence>
<dbReference type="EMBL" id="BMGT01000001">
    <property type="protein sequence ID" value="GGG70823.1"/>
    <property type="molecule type" value="Genomic_DNA"/>
</dbReference>
<gene>
    <name evidence="4" type="ORF">GCM10011585_11310</name>
</gene>
<evidence type="ECO:0000313" key="5">
    <source>
        <dbReference type="Proteomes" id="UP000647241"/>
    </source>
</evidence>
<dbReference type="PANTHER" id="PTHR45588">
    <property type="entry name" value="TPR DOMAIN-CONTAINING PROTEIN"/>
    <property type="match status" value="1"/>
</dbReference>